<dbReference type="CDD" id="cd07302">
    <property type="entry name" value="CHD"/>
    <property type="match status" value="1"/>
</dbReference>
<reference evidence="2" key="2">
    <citation type="submission" date="2015-03" db="EMBL/GenBank/DDBJ databases">
        <authorList>
            <person name="Murphy D."/>
        </authorList>
    </citation>
    <scope>NUCLEOTIDE SEQUENCE [LARGE SCALE GENOMIC DNA]</scope>
    <source>
        <strain evidence="2">K00500041</strain>
    </source>
</reference>
<evidence type="ECO:0000313" key="3">
    <source>
        <dbReference type="Proteomes" id="UP000038802"/>
    </source>
</evidence>
<gene>
    <name evidence="2" type="ORF">ERS007703_03514</name>
    <name evidence="1" type="ORF">ERS007720_00315</name>
</gene>
<dbReference type="Gene3D" id="3.30.70.1230">
    <property type="entry name" value="Nucleotide cyclase"/>
    <property type="match status" value="2"/>
</dbReference>
<organism evidence="2 3">
    <name type="scientific">Mycobacterium tuberculosis</name>
    <dbReference type="NCBI Taxonomy" id="1773"/>
    <lineage>
        <taxon>Bacteria</taxon>
        <taxon>Bacillati</taxon>
        <taxon>Actinomycetota</taxon>
        <taxon>Actinomycetes</taxon>
        <taxon>Mycobacteriales</taxon>
        <taxon>Mycobacteriaceae</taxon>
        <taxon>Mycobacterium</taxon>
        <taxon>Mycobacterium tuberculosis complex</taxon>
    </lineage>
</organism>
<dbReference type="AlphaFoldDB" id="A0A0U0QVH1"/>
<dbReference type="GO" id="GO:0009190">
    <property type="term" value="P:cyclic nucleotide biosynthetic process"/>
    <property type="evidence" value="ECO:0007669"/>
    <property type="project" value="InterPro"/>
</dbReference>
<dbReference type="GO" id="GO:0004016">
    <property type="term" value="F:adenylate cyclase activity"/>
    <property type="evidence" value="ECO:0007669"/>
    <property type="project" value="UniProtKB-ARBA"/>
</dbReference>
<dbReference type="PANTHER" id="PTHR47691:SF3">
    <property type="entry name" value="HTH-TYPE TRANSCRIPTIONAL REGULATOR RV0890C-RELATED"/>
    <property type="match status" value="1"/>
</dbReference>
<dbReference type="PANTHER" id="PTHR47691">
    <property type="entry name" value="REGULATOR-RELATED"/>
    <property type="match status" value="1"/>
</dbReference>
<dbReference type="EMBL" id="CSAE01000484">
    <property type="protein sequence ID" value="COW37064.1"/>
    <property type="molecule type" value="Genomic_DNA"/>
</dbReference>
<accession>A0A0U0QVH1</accession>
<evidence type="ECO:0000313" key="1">
    <source>
        <dbReference type="EMBL" id="COV48188.1"/>
    </source>
</evidence>
<dbReference type="Proteomes" id="UP000044938">
    <property type="component" value="Unassembled WGS sequence"/>
</dbReference>
<dbReference type="Proteomes" id="UP000038802">
    <property type="component" value="Unassembled WGS sequence"/>
</dbReference>
<dbReference type="SUPFAM" id="SSF55073">
    <property type="entry name" value="Nucleotide cyclase"/>
    <property type="match status" value="1"/>
</dbReference>
<proteinExistence type="predicted"/>
<dbReference type="InterPro" id="IPR001054">
    <property type="entry name" value="A/G_cyclase"/>
</dbReference>
<dbReference type="PATRIC" id="fig|1773.206.peg.698"/>
<reference evidence="3 4" key="1">
    <citation type="submission" date="2015-03" db="EMBL/GenBank/DDBJ databases">
        <authorList>
            <consortium name="Pathogen Informatics"/>
        </authorList>
    </citation>
    <scope>NUCLEOTIDE SEQUENCE [LARGE SCALE GENOMIC DNA]</scope>
    <source>
        <strain evidence="3">K00500041</strain>
        <strain evidence="1 4">M09401471</strain>
    </source>
</reference>
<sequence>MLRSLQIADQIARTGHMPVRRLDLIWISARNAARRELDLGVAALVEAVTLLTADVEGSTRLSQTRLNELAADYPTLDQNISEAVAAHGGVTRPVDQEVGSGLVVAFLRAGDAIACALELQLSTLAPMRPRVGVHTGDVRLRGDGTITGSAINESACLRDLAHEGQTLLSAATGDLVIDQLPANTWLTDVGKYPLRGLHRQERVIQLCHRDLRNEFPPLRMSVGNRSSLPAQFTTFVGRDAQINEVARGPDELPAGDAARRGRCR</sequence>
<dbReference type="InterPro" id="IPR029787">
    <property type="entry name" value="Nucleotide_cyclase"/>
</dbReference>
<protein>
    <submittedName>
        <fullName evidence="2">Transcriptional regulator</fullName>
    </submittedName>
</protein>
<evidence type="ECO:0000313" key="4">
    <source>
        <dbReference type="Proteomes" id="UP000044938"/>
    </source>
</evidence>
<name>A0A0U0QVH1_MYCTX</name>
<evidence type="ECO:0000313" key="2">
    <source>
        <dbReference type="EMBL" id="COW37064.1"/>
    </source>
</evidence>
<dbReference type="GO" id="GO:0035556">
    <property type="term" value="P:intracellular signal transduction"/>
    <property type="evidence" value="ECO:0007669"/>
    <property type="project" value="InterPro"/>
</dbReference>
<dbReference type="EMBL" id="CSAJ01000021">
    <property type="protein sequence ID" value="COV48188.1"/>
    <property type="molecule type" value="Genomic_DNA"/>
</dbReference>